<dbReference type="PANTHER" id="PTHR35391:SF7">
    <property type="entry name" value="C2H2-TYPE DOMAIN-CONTAINING PROTEIN"/>
    <property type="match status" value="1"/>
</dbReference>
<evidence type="ECO:0000256" key="1">
    <source>
        <dbReference type="SAM" id="MobiDB-lite"/>
    </source>
</evidence>
<dbReference type="AlphaFoldDB" id="A0A0C4DVS0"/>
<dbReference type="InterPro" id="IPR058925">
    <property type="entry name" value="zf-C2H2_AcuF"/>
</dbReference>
<dbReference type="OrthoDB" id="6133115at2759"/>
<reference evidence="3" key="2">
    <citation type="submission" date="2010-05" db="EMBL/GenBank/DDBJ databases">
        <title>The Genome Sequence of Magnaporthe poae strain ATCC 64411.</title>
        <authorList>
            <consortium name="The Broad Institute Genome Sequencing Platform"/>
            <consortium name="Broad Institute Genome Sequencing Center for Infectious Disease"/>
            <person name="Ma L.-J."/>
            <person name="Dead R."/>
            <person name="Young S."/>
            <person name="Zeng Q."/>
            <person name="Koehrsen M."/>
            <person name="Alvarado L."/>
            <person name="Berlin A."/>
            <person name="Chapman S.B."/>
            <person name="Chen Z."/>
            <person name="Freedman E."/>
            <person name="Gellesch M."/>
            <person name="Goldberg J."/>
            <person name="Griggs A."/>
            <person name="Gujja S."/>
            <person name="Heilman E.R."/>
            <person name="Heiman D."/>
            <person name="Hepburn T."/>
            <person name="Howarth C."/>
            <person name="Jen D."/>
            <person name="Larson L."/>
            <person name="Mehta T."/>
            <person name="Neiman D."/>
            <person name="Pearson M."/>
            <person name="Roberts A."/>
            <person name="Saif S."/>
            <person name="Shea T."/>
            <person name="Shenoy N."/>
            <person name="Sisk P."/>
            <person name="Stolte C."/>
            <person name="Sykes S."/>
            <person name="Walk T."/>
            <person name="White J."/>
            <person name="Yandava C."/>
            <person name="Haas B."/>
            <person name="Nusbaum C."/>
            <person name="Birren B."/>
        </authorList>
    </citation>
    <scope>NUCLEOTIDE SEQUENCE</scope>
    <source>
        <strain evidence="3">ATCC 64411</strain>
    </source>
</reference>
<dbReference type="PANTHER" id="PTHR35391">
    <property type="entry name" value="C2H2-TYPE DOMAIN-CONTAINING PROTEIN-RELATED"/>
    <property type="match status" value="1"/>
</dbReference>
<reference evidence="3" key="3">
    <citation type="submission" date="2011-03" db="EMBL/GenBank/DDBJ databases">
        <title>Annotation of Magnaporthe poae ATCC 64411.</title>
        <authorList>
            <person name="Ma L.-J."/>
            <person name="Dead R."/>
            <person name="Young S.K."/>
            <person name="Zeng Q."/>
            <person name="Gargeya S."/>
            <person name="Fitzgerald M."/>
            <person name="Haas B."/>
            <person name="Abouelleil A."/>
            <person name="Alvarado L."/>
            <person name="Arachchi H.M."/>
            <person name="Berlin A."/>
            <person name="Brown A."/>
            <person name="Chapman S.B."/>
            <person name="Chen Z."/>
            <person name="Dunbar C."/>
            <person name="Freedman E."/>
            <person name="Gearin G."/>
            <person name="Gellesch M."/>
            <person name="Goldberg J."/>
            <person name="Griggs A."/>
            <person name="Gujja S."/>
            <person name="Heiman D."/>
            <person name="Howarth C."/>
            <person name="Larson L."/>
            <person name="Lui A."/>
            <person name="MacDonald P.J.P."/>
            <person name="Mehta T."/>
            <person name="Montmayeur A."/>
            <person name="Murphy C."/>
            <person name="Neiman D."/>
            <person name="Pearson M."/>
            <person name="Priest M."/>
            <person name="Roberts A."/>
            <person name="Saif S."/>
            <person name="Shea T."/>
            <person name="Shenoy N."/>
            <person name="Sisk P."/>
            <person name="Stolte C."/>
            <person name="Sykes S."/>
            <person name="Yandava C."/>
            <person name="Wortman J."/>
            <person name="Nusbaum C."/>
            <person name="Birren B."/>
        </authorList>
    </citation>
    <scope>NUCLEOTIDE SEQUENCE</scope>
    <source>
        <strain evidence="3">ATCC 64411</strain>
    </source>
</reference>
<keyword evidence="5" id="KW-1185">Reference proteome</keyword>
<protein>
    <recommendedName>
        <fullName evidence="2">Oxidoreductase acuF-like C2H2 type zinc-finger domain-containing protein</fullName>
    </recommendedName>
</protein>
<sequence length="728" mass="81184">MASLVDETISSRSFRVRQLFRDLIDRLKLEKATPVDAETAKEDYTEKVVDALDRFNLWAGNIGALLAPTSRLSLDQRLADAPETREEICQELKELAEAIEDLTEAIHRQCLTNDLGDRTVLIPVEDDRNGGGTSEGEPGKEPGEEPDEKPFDEVCSLLDVISVYINSLFRLAMLVRKAGPRDRFKHALQASETAFPDDFDINYLREKHPKLRQPEFGWILKRLGGANAKRRQFMKYCRDHSARLSAEPRQEERVVPAPTELLSSKATTFAPQAFAAAAVALQAGGAVDDEPEEDMVSQFSASTTTNALSALKLPSLKDLSPDGKPIECPICHTIQKFRHDRAWRAHAFRDLKAYVCIAGFDCNEMFGDQNIWFEHELHHHRARHVCKLCIGGERLSSVSKMQDHFRSCHGQFSEAQVRMLIESGREPVTEFKASDCPFCDEWADRLRAKLDPKGKGVAGKAPGGDATVTASRFRRHIAAHQEQLAIFAMPRAMGDDGGDDEDGDEDTTNSRAVAPTMVLDSVEAEGIEDSLDILPAEKRKTFQDGAQMTETDELAEATSEATALGVDRIESGHDWHDGTSSVRDGSLDLQDIPLTTLSSQFPDTSTTALAPSSRIAGMELFRIEAEMISLLNDMSDEDLHSFAEAQEDPASDEQIELYIYTCFLIFKRSASAEHLEQAVQRTERWVAVTPTDHPDRTRRSHIFDMMSAWVRQVTSMLEDIVIKPPGVK</sequence>
<dbReference type="Pfam" id="PF26082">
    <property type="entry name" value="zf-C2H2_AcuF"/>
    <property type="match status" value="1"/>
</dbReference>
<feature type="region of interest" description="Disordered" evidence="1">
    <location>
        <begin position="491"/>
        <end position="510"/>
    </location>
</feature>
<feature type="region of interest" description="Disordered" evidence="1">
    <location>
        <begin position="123"/>
        <end position="149"/>
    </location>
</feature>
<dbReference type="Proteomes" id="UP000011715">
    <property type="component" value="Unassembled WGS sequence"/>
</dbReference>
<evidence type="ECO:0000313" key="4">
    <source>
        <dbReference type="EnsemblFungi" id="MAPG_04081T0"/>
    </source>
</evidence>
<feature type="compositionally biased region" description="Basic and acidic residues" evidence="1">
    <location>
        <begin position="137"/>
        <end position="149"/>
    </location>
</feature>
<feature type="domain" description="Oxidoreductase acuF-like C2H2 type zinc-finger" evidence="2">
    <location>
        <begin position="323"/>
        <end position="351"/>
    </location>
</feature>
<reference evidence="4" key="4">
    <citation type="journal article" date="2015" name="G3 (Bethesda)">
        <title>Genome sequences of three phytopathogenic species of the Magnaporthaceae family of fungi.</title>
        <authorList>
            <person name="Okagaki L.H."/>
            <person name="Nunes C.C."/>
            <person name="Sailsbery J."/>
            <person name="Clay B."/>
            <person name="Brown D."/>
            <person name="John T."/>
            <person name="Oh Y."/>
            <person name="Young N."/>
            <person name="Fitzgerald M."/>
            <person name="Haas B.J."/>
            <person name="Zeng Q."/>
            <person name="Young S."/>
            <person name="Adiconis X."/>
            <person name="Fan L."/>
            <person name="Levin J.Z."/>
            <person name="Mitchell T.K."/>
            <person name="Okubara P.A."/>
            <person name="Farman M.L."/>
            <person name="Kohn L.M."/>
            <person name="Birren B."/>
            <person name="Ma L.-J."/>
            <person name="Dean R.A."/>
        </authorList>
    </citation>
    <scope>NUCLEOTIDE SEQUENCE</scope>
    <source>
        <strain evidence="4">ATCC 64411 / 73-15</strain>
    </source>
</reference>
<dbReference type="EMBL" id="GL876968">
    <property type="protein sequence ID" value="KLU85049.1"/>
    <property type="molecule type" value="Genomic_DNA"/>
</dbReference>
<evidence type="ECO:0000259" key="2">
    <source>
        <dbReference type="Pfam" id="PF26082"/>
    </source>
</evidence>
<proteinExistence type="predicted"/>
<organism evidence="4 5">
    <name type="scientific">Magnaporthiopsis poae (strain ATCC 64411 / 73-15)</name>
    <name type="common">Kentucky bluegrass fungus</name>
    <name type="synonym">Magnaporthe poae</name>
    <dbReference type="NCBI Taxonomy" id="644358"/>
    <lineage>
        <taxon>Eukaryota</taxon>
        <taxon>Fungi</taxon>
        <taxon>Dikarya</taxon>
        <taxon>Ascomycota</taxon>
        <taxon>Pezizomycotina</taxon>
        <taxon>Sordariomycetes</taxon>
        <taxon>Sordariomycetidae</taxon>
        <taxon>Magnaporthales</taxon>
        <taxon>Magnaporthaceae</taxon>
        <taxon>Magnaporthiopsis</taxon>
    </lineage>
</organism>
<evidence type="ECO:0000313" key="3">
    <source>
        <dbReference type="EMBL" id="KLU85049.1"/>
    </source>
</evidence>
<dbReference type="eggNOG" id="ENOG502S2T0">
    <property type="taxonomic scope" value="Eukaryota"/>
</dbReference>
<dbReference type="EnsemblFungi" id="MAPG_04081T0">
    <property type="protein sequence ID" value="MAPG_04081T0"/>
    <property type="gene ID" value="MAPG_04081"/>
</dbReference>
<dbReference type="OMA" id="EDTRTIC"/>
<dbReference type="EMBL" id="ADBL01000965">
    <property type="status" value="NOT_ANNOTATED_CDS"/>
    <property type="molecule type" value="Genomic_DNA"/>
</dbReference>
<name>A0A0C4DVS0_MAGP6</name>
<feature type="compositionally biased region" description="Acidic residues" evidence="1">
    <location>
        <begin position="496"/>
        <end position="507"/>
    </location>
</feature>
<reference evidence="4" key="5">
    <citation type="submission" date="2015-06" db="UniProtKB">
        <authorList>
            <consortium name="EnsemblFungi"/>
        </authorList>
    </citation>
    <scope>IDENTIFICATION</scope>
    <source>
        <strain evidence="4">ATCC 64411</strain>
    </source>
</reference>
<dbReference type="VEuPathDB" id="FungiDB:MAPG_04081"/>
<evidence type="ECO:0000313" key="5">
    <source>
        <dbReference type="Proteomes" id="UP000011715"/>
    </source>
</evidence>
<dbReference type="STRING" id="644358.A0A0C4DVS0"/>
<reference evidence="5" key="1">
    <citation type="submission" date="2010-05" db="EMBL/GenBank/DDBJ databases">
        <title>The genome sequence of Magnaporthe poae strain ATCC 64411.</title>
        <authorList>
            <person name="Ma L.-J."/>
            <person name="Dead R."/>
            <person name="Young S."/>
            <person name="Zeng Q."/>
            <person name="Koehrsen M."/>
            <person name="Alvarado L."/>
            <person name="Berlin A."/>
            <person name="Chapman S.B."/>
            <person name="Chen Z."/>
            <person name="Freedman E."/>
            <person name="Gellesch M."/>
            <person name="Goldberg J."/>
            <person name="Griggs A."/>
            <person name="Gujja S."/>
            <person name="Heilman E.R."/>
            <person name="Heiman D."/>
            <person name="Hepburn T."/>
            <person name="Howarth C."/>
            <person name="Jen D."/>
            <person name="Larson L."/>
            <person name="Mehta T."/>
            <person name="Neiman D."/>
            <person name="Pearson M."/>
            <person name="Roberts A."/>
            <person name="Saif S."/>
            <person name="Shea T."/>
            <person name="Shenoy N."/>
            <person name="Sisk P."/>
            <person name="Stolte C."/>
            <person name="Sykes S."/>
            <person name="Walk T."/>
            <person name="White J."/>
            <person name="Yandava C."/>
            <person name="Haas B."/>
            <person name="Nusbaum C."/>
            <person name="Birren B."/>
        </authorList>
    </citation>
    <scope>NUCLEOTIDE SEQUENCE [LARGE SCALE GENOMIC DNA]</scope>
    <source>
        <strain evidence="5">ATCC 64411 / 73-15</strain>
    </source>
</reference>
<accession>A0A0C4DVS0</accession>
<gene>
    <name evidence="3" type="ORF">MAPG_04081</name>
</gene>